<name>A0A919YSZ3_9BACL</name>
<keyword evidence="2" id="KW-0472">Membrane</keyword>
<comment type="caution">
    <text evidence="3">The sequence shown here is derived from an EMBL/GenBank/DDBJ whole genome shotgun (WGS) entry which is preliminary data.</text>
</comment>
<feature type="compositionally biased region" description="Polar residues" evidence="1">
    <location>
        <begin position="58"/>
        <end position="79"/>
    </location>
</feature>
<feature type="transmembrane region" description="Helical" evidence="2">
    <location>
        <begin position="142"/>
        <end position="164"/>
    </location>
</feature>
<evidence type="ECO:0000256" key="2">
    <source>
        <dbReference type="SAM" id="Phobius"/>
    </source>
</evidence>
<gene>
    <name evidence="3" type="ORF">J40TS1_45520</name>
</gene>
<evidence type="ECO:0000313" key="4">
    <source>
        <dbReference type="Proteomes" id="UP000683139"/>
    </source>
</evidence>
<dbReference type="RefSeq" id="WP_213519568.1">
    <property type="nucleotide sequence ID" value="NZ_BOSE01000011.1"/>
</dbReference>
<feature type="compositionally biased region" description="Basic residues" evidence="1">
    <location>
        <begin position="1"/>
        <end position="15"/>
    </location>
</feature>
<protein>
    <recommendedName>
        <fullName evidence="5">DUF58 domain-containing protein</fullName>
    </recommendedName>
</protein>
<keyword evidence="4" id="KW-1185">Reference proteome</keyword>
<keyword evidence="2" id="KW-1133">Transmembrane helix</keyword>
<feature type="transmembrane region" description="Helical" evidence="2">
    <location>
        <begin position="116"/>
        <end position="136"/>
    </location>
</feature>
<feature type="compositionally biased region" description="Low complexity" evidence="1">
    <location>
        <begin position="30"/>
        <end position="49"/>
    </location>
</feature>
<dbReference type="PANTHER" id="PTHR34351">
    <property type="entry name" value="SLR1927 PROTEIN-RELATED"/>
    <property type="match status" value="1"/>
</dbReference>
<sequence length="548" mass="61560">MSKRSIKRSSSRRQAARTPQPPQTDAVLFSQQPAGEQQSPGEQQQVEQPKANKHEAMTFSQQPVDEQQGKLSNSDNSQETADRLEMADQPASTLHSARTAPVGKVVELEPSYRTRYVAWAGIVVLWLASLAAVVLRGDAPEWLLLTTLTLVFISSGLFPLLAAYRLRYERSLSAATIEQGELYIAIKLQRSLPLPSVWYSIYDQLHNTSTMRGQRITLKAGFMPLFHKSMSLTYRIQNIERGSYEAKPAMIRVGDWLGLTCITVQRELAASFIVLPQFQEPEEDSYVARNTSSIWMKHMTNAGKQDQTLQHRSKLRQKRDAEFGSSSLQEEGNGLATRPYAAGDSYRRIDSRAAARGMGLHTRLAQQDDTAPKLCMLLDQYDLPYQDAQQDQLFDSMVNWCLADTIKAGEEQNVSVLSDNWSFEYGGQRHAAELKYLLALTRPDVTTHLKERVQFLAPLLPDGGHVVVYSGAWKDSEGWLALAEAAWLKGSSLELQFVTTNRVMTYAMREQQKVLEAAGIQLVWRYSYVKPASIIEVEKGSERYASGT</sequence>
<dbReference type="EMBL" id="BOSE01000011">
    <property type="protein sequence ID" value="GIP18910.1"/>
    <property type="molecule type" value="Genomic_DNA"/>
</dbReference>
<dbReference type="AlphaFoldDB" id="A0A919YSZ3"/>
<keyword evidence="2" id="KW-0812">Transmembrane</keyword>
<feature type="region of interest" description="Disordered" evidence="1">
    <location>
        <begin position="1"/>
        <end position="99"/>
    </location>
</feature>
<evidence type="ECO:0000256" key="1">
    <source>
        <dbReference type="SAM" id="MobiDB-lite"/>
    </source>
</evidence>
<proteinExistence type="predicted"/>
<organism evidence="3 4">
    <name type="scientific">Paenibacillus montaniterrae</name>
    <dbReference type="NCBI Taxonomy" id="429341"/>
    <lineage>
        <taxon>Bacteria</taxon>
        <taxon>Bacillati</taxon>
        <taxon>Bacillota</taxon>
        <taxon>Bacilli</taxon>
        <taxon>Bacillales</taxon>
        <taxon>Paenibacillaceae</taxon>
        <taxon>Paenibacillus</taxon>
    </lineage>
</organism>
<feature type="region of interest" description="Disordered" evidence="1">
    <location>
        <begin position="304"/>
        <end position="339"/>
    </location>
</feature>
<evidence type="ECO:0000313" key="3">
    <source>
        <dbReference type="EMBL" id="GIP18910.1"/>
    </source>
</evidence>
<dbReference type="PANTHER" id="PTHR34351:SF2">
    <property type="entry name" value="DUF58 DOMAIN-CONTAINING PROTEIN"/>
    <property type="match status" value="1"/>
</dbReference>
<evidence type="ECO:0008006" key="5">
    <source>
        <dbReference type="Google" id="ProtNLM"/>
    </source>
</evidence>
<accession>A0A919YSZ3</accession>
<reference evidence="3" key="1">
    <citation type="submission" date="2021-03" db="EMBL/GenBank/DDBJ databases">
        <title>Antimicrobial resistance genes in bacteria isolated from Japanese honey, and their potential for conferring macrolide and lincosamide resistance in the American foulbrood pathogen Paenibacillus larvae.</title>
        <authorList>
            <person name="Okamoto M."/>
            <person name="Kumagai M."/>
            <person name="Kanamori H."/>
            <person name="Takamatsu D."/>
        </authorList>
    </citation>
    <scope>NUCLEOTIDE SEQUENCE</scope>
    <source>
        <strain evidence="3">J40TS1</strain>
    </source>
</reference>
<dbReference type="Proteomes" id="UP000683139">
    <property type="component" value="Unassembled WGS sequence"/>
</dbReference>